<sequence>MKKEPPAGPDGFFVSLDGECAGADATARNGTSCHLASEFAFDRDTRICYNNKSAARP</sequence>
<dbReference type="RefSeq" id="WP_165420229.1">
    <property type="nucleotide sequence ID" value="NZ_SHKW01000001.1"/>
</dbReference>
<dbReference type="AlphaFoldDB" id="A0A4Q7Z026"/>
<accession>A0A4Q7Z026</accession>
<organism evidence="1 2">
    <name type="scientific">Edaphobacter modestus</name>
    <dbReference type="NCBI Taxonomy" id="388466"/>
    <lineage>
        <taxon>Bacteria</taxon>
        <taxon>Pseudomonadati</taxon>
        <taxon>Acidobacteriota</taxon>
        <taxon>Terriglobia</taxon>
        <taxon>Terriglobales</taxon>
        <taxon>Acidobacteriaceae</taxon>
        <taxon>Edaphobacter</taxon>
    </lineage>
</organism>
<keyword evidence="2" id="KW-1185">Reference proteome</keyword>
<reference evidence="1 2" key="1">
    <citation type="submission" date="2019-02" db="EMBL/GenBank/DDBJ databases">
        <title>Genomic Encyclopedia of Archaeal and Bacterial Type Strains, Phase II (KMG-II): from individual species to whole genera.</title>
        <authorList>
            <person name="Goeker M."/>
        </authorList>
    </citation>
    <scope>NUCLEOTIDE SEQUENCE [LARGE SCALE GENOMIC DNA]</scope>
    <source>
        <strain evidence="1 2">DSM 18101</strain>
    </source>
</reference>
<gene>
    <name evidence="1" type="ORF">BDD14_5227</name>
</gene>
<proteinExistence type="predicted"/>
<evidence type="ECO:0000313" key="1">
    <source>
        <dbReference type="EMBL" id="RZU43557.1"/>
    </source>
</evidence>
<dbReference type="Proteomes" id="UP000292958">
    <property type="component" value="Unassembled WGS sequence"/>
</dbReference>
<name>A0A4Q7Z026_9BACT</name>
<dbReference type="EMBL" id="SHKW01000001">
    <property type="protein sequence ID" value="RZU43557.1"/>
    <property type="molecule type" value="Genomic_DNA"/>
</dbReference>
<protein>
    <submittedName>
        <fullName evidence="1">Uncharacterized protein</fullName>
    </submittedName>
</protein>
<evidence type="ECO:0000313" key="2">
    <source>
        <dbReference type="Proteomes" id="UP000292958"/>
    </source>
</evidence>
<comment type="caution">
    <text evidence="1">The sequence shown here is derived from an EMBL/GenBank/DDBJ whole genome shotgun (WGS) entry which is preliminary data.</text>
</comment>